<dbReference type="RefSeq" id="WP_149114729.1">
    <property type="nucleotide sequence ID" value="NZ_CP042425.1"/>
</dbReference>
<gene>
    <name evidence="1" type="ORF">PX52LOC_07523</name>
</gene>
<organism evidence="1 2">
    <name type="scientific">Limnoglobus roseus</name>
    <dbReference type="NCBI Taxonomy" id="2598579"/>
    <lineage>
        <taxon>Bacteria</taxon>
        <taxon>Pseudomonadati</taxon>
        <taxon>Planctomycetota</taxon>
        <taxon>Planctomycetia</taxon>
        <taxon>Gemmatales</taxon>
        <taxon>Gemmataceae</taxon>
        <taxon>Limnoglobus</taxon>
    </lineage>
</organism>
<dbReference type="AlphaFoldDB" id="A0A5C1AQG3"/>
<protein>
    <submittedName>
        <fullName evidence="1">Uncharacterized protein</fullName>
    </submittedName>
</protein>
<evidence type="ECO:0000313" key="2">
    <source>
        <dbReference type="Proteomes" id="UP000324974"/>
    </source>
</evidence>
<dbReference type="EMBL" id="CP042425">
    <property type="protein sequence ID" value="QEL20427.1"/>
    <property type="molecule type" value="Genomic_DNA"/>
</dbReference>
<reference evidence="2" key="1">
    <citation type="submission" date="2019-08" db="EMBL/GenBank/DDBJ databases">
        <title>Limnoglobus roseus gen. nov., sp. nov., a novel freshwater planctomycete with a giant genome from the family Gemmataceae.</title>
        <authorList>
            <person name="Kulichevskaya I.S."/>
            <person name="Naumoff D.G."/>
            <person name="Miroshnikov K."/>
            <person name="Ivanova A."/>
            <person name="Philippov D.A."/>
            <person name="Hakobyan A."/>
            <person name="Rijpstra I.C."/>
            <person name="Sinninghe Damste J.S."/>
            <person name="Liesack W."/>
            <person name="Dedysh S.N."/>
        </authorList>
    </citation>
    <scope>NUCLEOTIDE SEQUENCE [LARGE SCALE GENOMIC DNA]</scope>
    <source>
        <strain evidence="2">PX52</strain>
    </source>
</reference>
<name>A0A5C1AQG3_9BACT</name>
<evidence type="ECO:0000313" key="1">
    <source>
        <dbReference type="EMBL" id="QEL20427.1"/>
    </source>
</evidence>
<sequence>MRVIAGPVRTHRRTTLDRKRRRLGCALGRHIWPALHDDRSRAAIEVAERFADGAATKAELAAARAVVVNGRNYSRSRNGKKP</sequence>
<dbReference type="KEGG" id="lrs:PX52LOC_07523"/>
<proteinExistence type="predicted"/>
<dbReference type="Proteomes" id="UP000324974">
    <property type="component" value="Chromosome"/>
</dbReference>
<accession>A0A5C1AQG3</accession>
<keyword evidence="2" id="KW-1185">Reference proteome</keyword>